<dbReference type="PANTHER" id="PTHR24148:SF73">
    <property type="entry name" value="HET DOMAIN PROTEIN (AFU_ORTHOLOGUE AFUA_8G01020)"/>
    <property type="match status" value="1"/>
</dbReference>
<dbReference type="OrthoDB" id="2157530at2759"/>
<proteinExistence type="predicted"/>
<accession>A0A6A6YRH9</accession>
<organism evidence="1">
    <name type="scientific">Mytilinidion resinicola</name>
    <dbReference type="NCBI Taxonomy" id="574789"/>
    <lineage>
        <taxon>Eukaryota</taxon>
        <taxon>Fungi</taxon>
        <taxon>Dikarya</taxon>
        <taxon>Ascomycota</taxon>
        <taxon>Pezizomycotina</taxon>
        <taxon>Dothideomycetes</taxon>
        <taxon>Pleosporomycetidae</taxon>
        <taxon>Mytilinidiales</taxon>
        <taxon>Mytilinidiaceae</taxon>
        <taxon>Mytilinidion</taxon>
    </lineage>
</organism>
<evidence type="ECO:0000313" key="2">
    <source>
        <dbReference type="Proteomes" id="UP000504636"/>
    </source>
</evidence>
<dbReference type="InterPro" id="IPR052895">
    <property type="entry name" value="HetReg/Transcr_Mod"/>
</dbReference>
<reference evidence="1 3" key="1">
    <citation type="journal article" date="2020" name="Stud. Mycol.">
        <title>101 Dothideomycetes genomes: a test case for predicting lifestyles and emergence of pathogens.</title>
        <authorList>
            <person name="Haridas S."/>
            <person name="Albert R."/>
            <person name="Binder M."/>
            <person name="Bloem J."/>
            <person name="Labutti K."/>
            <person name="Salamov A."/>
            <person name="Andreopoulos B."/>
            <person name="Baker S."/>
            <person name="Barry K."/>
            <person name="Bills G."/>
            <person name="Bluhm B."/>
            <person name="Cannon C."/>
            <person name="Castanera R."/>
            <person name="Culley D."/>
            <person name="Daum C."/>
            <person name="Ezra D."/>
            <person name="Gonzalez J."/>
            <person name="Henrissat B."/>
            <person name="Kuo A."/>
            <person name="Liang C."/>
            <person name="Lipzen A."/>
            <person name="Lutzoni F."/>
            <person name="Magnuson J."/>
            <person name="Mondo S."/>
            <person name="Nolan M."/>
            <person name="Ohm R."/>
            <person name="Pangilinan J."/>
            <person name="Park H.-J."/>
            <person name="Ramirez L."/>
            <person name="Alfaro M."/>
            <person name="Sun H."/>
            <person name="Tritt A."/>
            <person name="Yoshinaga Y."/>
            <person name="Zwiers L.-H."/>
            <person name="Turgeon B."/>
            <person name="Goodwin S."/>
            <person name="Spatafora J."/>
            <person name="Crous P."/>
            <person name="Grigoriev I."/>
        </authorList>
    </citation>
    <scope>NUCLEOTIDE SEQUENCE</scope>
    <source>
        <strain evidence="1 3">CBS 304.34</strain>
    </source>
</reference>
<evidence type="ECO:0000313" key="3">
    <source>
        <dbReference type="RefSeq" id="XP_033578510.1"/>
    </source>
</evidence>
<dbReference type="GeneID" id="54454849"/>
<reference evidence="3" key="2">
    <citation type="submission" date="2020-04" db="EMBL/GenBank/DDBJ databases">
        <authorList>
            <consortium name="NCBI Genome Project"/>
        </authorList>
    </citation>
    <scope>NUCLEOTIDE SEQUENCE</scope>
    <source>
        <strain evidence="3">CBS 304.34</strain>
    </source>
</reference>
<dbReference type="Pfam" id="PF26639">
    <property type="entry name" value="Het-6_barrel"/>
    <property type="match status" value="1"/>
</dbReference>
<keyword evidence="2" id="KW-1185">Reference proteome</keyword>
<sequence>MPTPFLFLSLSAALGKKGSSLQYRIPVADKEESPESGNVTRATTQSKIICESLLAVIRAYYAVMEAMENGSTTGAASFAMALKSNMGQFNNYMGILAHNAGRRPFITENGYVGVGPNGLKEGDEAVVVLGAAVPYVLRTESTGRRILIGDAYIHGVMDGELLEGKPTVEVFELV</sequence>
<dbReference type="EMBL" id="MU003698">
    <property type="protein sequence ID" value="KAF2811546.1"/>
    <property type="molecule type" value="Genomic_DNA"/>
</dbReference>
<dbReference type="PANTHER" id="PTHR24148">
    <property type="entry name" value="ANKYRIN REPEAT DOMAIN-CONTAINING PROTEIN 39 HOMOLOG-RELATED"/>
    <property type="match status" value="1"/>
</dbReference>
<dbReference type="Proteomes" id="UP000504636">
    <property type="component" value="Unplaced"/>
</dbReference>
<gene>
    <name evidence="1 3" type="ORF">BDZ99DRAFT_277151</name>
</gene>
<reference evidence="3" key="3">
    <citation type="submission" date="2025-04" db="UniProtKB">
        <authorList>
            <consortium name="RefSeq"/>
        </authorList>
    </citation>
    <scope>IDENTIFICATION</scope>
    <source>
        <strain evidence="3">CBS 304.34</strain>
    </source>
</reference>
<evidence type="ECO:0000313" key="1">
    <source>
        <dbReference type="EMBL" id="KAF2811546.1"/>
    </source>
</evidence>
<name>A0A6A6YRH9_9PEZI</name>
<dbReference type="AlphaFoldDB" id="A0A6A6YRH9"/>
<dbReference type="RefSeq" id="XP_033578510.1">
    <property type="nucleotide sequence ID" value="XM_033713956.1"/>
</dbReference>
<protein>
    <submittedName>
        <fullName evidence="1 3">Uncharacterized protein</fullName>
    </submittedName>
</protein>